<dbReference type="InterPro" id="IPR023395">
    <property type="entry name" value="MCP_dom_sf"/>
</dbReference>
<evidence type="ECO:0000256" key="8">
    <source>
        <dbReference type="PROSITE-ProRule" id="PRU00282"/>
    </source>
</evidence>
<feature type="repeat" description="Solcar" evidence="8">
    <location>
        <begin position="9"/>
        <end position="96"/>
    </location>
</feature>
<keyword evidence="3 9" id="KW-0813">Transport</keyword>
<dbReference type="PANTHER" id="PTHR45618">
    <property type="entry name" value="MITOCHONDRIAL DICARBOXYLATE CARRIER-RELATED"/>
    <property type="match status" value="1"/>
</dbReference>
<keyword evidence="4 8" id="KW-0812">Transmembrane</keyword>
<evidence type="ECO:0000313" key="11">
    <source>
        <dbReference type="Proteomes" id="UP000289738"/>
    </source>
</evidence>
<proteinExistence type="inferred from homology"/>
<evidence type="ECO:0000256" key="5">
    <source>
        <dbReference type="ARBA" id="ARBA00022737"/>
    </source>
</evidence>
<dbReference type="AlphaFoldDB" id="A0A445EB75"/>
<comment type="similarity">
    <text evidence="2 9">Belongs to the mitochondrial carrier (TC 2.A.29) family.</text>
</comment>
<dbReference type="Gene3D" id="1.50.40.10">
    <property type="entry name" value="Mitochondrial carrier domain"/>
    <property type="match status" value="1"/>
</dbReference>
<protein>
    <submittedName>
        <fullName evidence="10">Uncharacterized protein</fullName>
    </submittedName>
</protein>
<keyword evidence="11" id="KW-1185">Reference proteome</keyword>
<dbReference type="InterPro" id="IPR018108">
    <property type="entry name" value="MCP_transmembrane"/>
</dbReference>
<evidence type="ECO:0000256" key="2">
    <source>
        <dbReference type="ARBA" id="ARBA00006375"/>
    </source>
</evidence>
<reference evidence="10 11" key="1">
    <citation type="submission" date="2019-01" db="EMBL/GenBank/DDBJ databases">
        <title>Sequencing of cultivated peanut Arachis hypogaea provides insights into genome evolution and oil improvement.</title>
        <authorList>
            <person name="Chen X."/>
        </authorList>
    </citation>
    <scope>NUCLEOTIDE SEQUENCE [LARGE SCALE GENOMIC DNA]</scope>
    <source>
        <strain evidence="11">cv. Fuhuasheng</strain>
        <tissue evidence="10">Leaves</tissue>
    </source>
</reference>
<evidence type="ECO:0000256" key="6">
    <source>
        <dbReference type="ARBA" id="ARBA00022989"/>
    </source>
</evidence>
<comment type="subcellular location">
    <subcellularLocation>
        <location evidence="1">Membrane</location>
        <topology evidence="1">Multi-pass membrane protein</topology>
    </subcellularLocation>
</comment>
<dbReference type="InterPro" id="IPR050391">
    <property type="entry name" value="Mito_Metabolite_Transporter"/>
</dbReference>
<dbReference type="PROSITE" id="PS50920">
    <property type="entry name" value="SOLCAR"/>
    <property type="match status" value="2"/>
</dbReference>
<dbReference type="Pfam" id="PF00153">
    <property type="entry name" value="Mito_carr"/>
    <property type="match status" value="2"/>
</dbReference>
<feature type="repeat" description="Solcar" evidence="8">
    <location>
        <begin position="102"/>
        <end position="185"/>
    </location>
</feature>
<comment type="caution">
    <text evidence="10">The sequence shown here is derived from an EMBL/GenBank/DDBJ whole genome shotgun (WGS) entry which is preliminary data.</text>
</comment>
<accession>A0A445EB75</accession>
<keyword evidence="7 8" id="KW-0472">Membrane</keyword>
<evidence type="ECO:0000313" key="10">
    <source>
        <dbReference type="EMBL" id="RYR72677.1"/>
    </source>
</evidence>
<keyword evidence="6" id="KW-1133">Transmembrane helix</keyword>
<dbReference type="Proteomes" id="UP000289738">
    <property type="component" value="Chromosome A02"/>
</dbReference>
<evidence type="ECO:0000256" key="7">
    <source>
        <dbReference type="ARBA" id="ARBA00023136"/>
    </source>
</evidence>
<sequence length="332" mass="37030">MQTTLIMSSFYLYYHPIGDVAIAVANPTDIVEVRLQAEGKLPPGVPRRYSGSLNAYSTIVKQEGIAALWTGLGPNIARNAIINAAELASNDQTILKLPGFSDNVVTHLLSGLGGGCFAVCIGSPVDVVKSRMMGDSSYKSTLDCFLKTLKNDGPFAFYKVFIPNFGRLGSWNVIMFLTLEQKLENLIYAIVMHWDYQFFVESNLYVILESSSFLLVTDKEDRWTFRVNLNTTNLHGGFSKETVCDCQMQWRVKFDLSPLNSFSLIFYLGPTYEINGESSHDVLMSNNLYYLPESGERRTLRVVVELGLEDAVDYVGVRGDVIKDVEVDAFDG</sequence>
<evidence type="ECO:0000256" key="1">
    <source>
        <dbReference type="ARBA" id="ARBA00004141"/>
    </source>
</evidence>
<organism evidence="10 11">
    <name type="scientific">Arachis hypogaea</name>
    <name type="common">Peanut</name>
    <dbReference type="NCBI Taxonomy" id="3818"/>
    <lineage>
        <taxon>Eukaryota</taxon>
        <taxon>Viridiplantae</taxon>
        <taxon>Streptophyta</taxon>
        <taxon>Embryophyta</taxon>
        <taxon>Tracheophyta</taxon>
        <taxon>Spermatophyta</taxon>
        <taxon>Magnoliopsida</taxon>
        <taxon>eudicotyledons</taxon>
        <taxon>Gunneridae</taxon>
        <taxon>Pentapetalae</taxon>
        <taxon>rosids</taxon>
        <taxon>fabids</taxon>
        <taxon>Fabales</taxon>
        <taxon>Fabaceae</taxon>
        <taxon>Papilionoideae</taxon>
        <taxon>50 kb inversion clade</taxon>
        <taxon>dalbergioids sensu lato</taxon>
        <taxon>Dalbergieae</taxon>
        <taxon>Pterocarpus clade</taxon>
        <taxon>Arachis</taxon>
    </lineage>
</organism>
<evidence type="ECO:0000256" key="4">
    <source>
        <dbReference type="ARBA" id="ARBA00022692"/>
    </source>
</evidence>
<name>A0A445EB75_ARAHY</name>
<dbReference type="SUPFAM" id="SSF103506">
    <property type="entry name" value="Mitochondrial carrier"/>
    <property type="match status" value="1"/>
</dbReference>
<evidence type="ECO:0000256" key="9">
    <source>
        <dbReference type="RuleBase" id="RU000488"/>
    </source>
</evidence>
<evidence type="ECO:0000256" key="3">
    <source>
        <dbReference type="ARBA" id="ARBA00022448"/>
    </source>
</evidence>
<keyword evidence="5" id="KW-0677">Repeat</keyword>
<gene>
    <name evidence="10" type="ORF">Ahy_A02g006903</name>
</gene>
<dbReference type="GO" id="GO:0016020">
    <property type="term" value="C:membrane"/>
    <property type="evidence" value="ECO:0007669"/>
    <property type="project" value="UniProtKB-SubCell"/>
</dbReference>
<dbReference type="EMBL" id="SDMP01000002">
    <property type="protein sequence ID" value="RYR72677.1"/>
    <property type="molecule type" value="Genomic_DNA"/>
</dbReference>